<feature type="compositionally biased region" description="Basic and acidic residues" evidence="13">
    <location>
        <begin position="10"/>
        <end position="56"/>
    </location>
</feature>
<reference evidence="16" key="1">
    <citation type="journal article" date="2013" name="Genetics">
        <title>The draft genome and transcriptome of Panagrellus redivivus are shaped by the harsh demands of a free-living lifestyle.</title>
        <authorList>
            <person name="Srinivasan J."/>
            <person name="Dillman A.R."/>
            <person name="Macchietto M.G."/>
            <person name="Heikkinen L."/>
            <person name="Lakso M."/>
            <person name="Fracchia K.M."/>
            <person name="Antoshechkin I."/>
            <person name="Mortazavi A."/>
            <person name="Wong G."/>
            <person name="Sternberg P.W."/>
        </authorList>
    </citation>
    <scope>NUCLEOTIDE SEQUENCE [LARGE SCALE GENOMIC DNA]</scope>
    <source>
        <strain evidence="16">MT8872</strain>
    </source>
</reference>
<comment type="catalytic activity">
    <reaction evidence="10">
        <text>tRNA(Val) + L-valine + ATP = L-valyl-tRNA(Val) + AMP + diphosphate</text>
        <dbReference type="Rhea" id="RHEA:10704"/>
        <dbReference type="Rhea" id="RHEA-COMP:9672"/>
        <dbReference type="Rhea" id="RHEA-COMP:9708"/>
        <dbReference type="ChEBI" id="CHEBI:30616"/>
        <dbReference type="ChEBI" id="CHEBI:33019"/>
        <dbReference type="ChEBI" id="CHEBI:57762"/>
        <dbReference type="ChEBI" id="CHEBI:78442"/>
        <dbReference type="ChEBI" id="CHEBI:78537"/>
        <dbReference type="ChEBI" id="CHEBI:456215"/>
        <dbReference type="EC" id="6.1.1.9"/>
    </reaction>
</comment>
<dbReference type="SUPFAM" id="SSF52374">
    <property type="entry name" value="Nucleotidylyl transferase"/>
    <property type="match status" value="1"/>
</dbReference>
<evidence type="ECO:0000256" key="10">
    <source>
        <dbReference type="ARBA" id="ARBA00047552"/>
    </source>
</evidence>
<dbReference type="FunFam" id="1.10.730.10:FF:000009">
    <property type="entry name" value="Valine--tRNA ligase, mitochondrial"/>
    <property type="match status" value="1"/>
</dbReference>
<evidence type="ECO:0000256" key="5">
    <source>
        <dbReference type="ARBA" id="ARBA00022840"/>
    </source>
</evidence>
<accession>A0A7E4ZYM2</accession>
<keyword evidence="5 11" id="KW-0067">ATP-binding</keyword>
<dbReference type="HAMAP" id="MF_02004">
    <property type="entry name" value="Val_tRNA_synth_type1"/>
    <property type="match status" value="1"/>
</dbReference>
<keyword evidence="4 11" id="KW-0547">Nucleotide-binding</keyword>
<feature type="region of interest" description="Disordered" evidence="13">
    <location>
        <begin position="1"/>
        <end position="76"/>
    </location>
</feature>
<dbReference type="CDD" id="cd07962">
    <property type="entry name" value="Anticodon_Ia_Val"/>
    <property type="match status" value="1"/>
</dbReference>
<dbReference type="FunFam" id="3.90.740.10:FF:000005">
    <property type="entry name" value="Valine--tRNA ligase, mitochondrial"/>
    <property type="match status" value="1"/>
</dbReference>
<evidence type="ECO:0000256" key="6">
    <source>
        <dbReference type="ARBA" id="ARBA00022917"/>
    </source>
</evidence>
<keyword evidence="7 11" id="KW-0030">Aminoacyl-tRNA synthetase</keyword>
<dbReference type="WBParaSite" id="Pan_g3825.t1">
    <property type="protein sequence ID" value="Pan_g3825.t1"/>
    <property type="gene ID" value="Pan_g3825"/>
</dbReference>
<dbReference type="GO" id="GO:0005524">
    <property type="term" value="F:ATP binding"/>
    <property type="evidence" value="ECO:0007669"/>
    <property type="project" value="UniProtKB-KW"/>
</dbReference>
<dbReference type="InterPro" id="IPR001412">
    <property type="entry name" value="aa-tRNA-synth_I_CS"/>
</dbReference>
<dbReference type="InterPro" id="IPR033705">
    <property type="entry name" value="Anticodon_Ia_Val"/>
</dbReference>
<evidence type="ECO:0000259" key="14">
    <source>
        <dbReference type="Pfam" id="PF00133"/>
    </source>
</evidence>
<sequence length="1040" mass="116965">MNEENNGQPKTEKELKKEAAKAAKLAKLAEKQRKLEEQKANAKPKDAKKKDDKSKPTEYTAPTKPGEKKDISGELPSAYNPKYVEAAWYEWWEQEGFFKPEYGRDLDKPNPKGNFTLTIPPPNVTGTLHLGHALASSVEDTISRYHRMKGKTVLFNPGCDHAGIATQVVVEKKLQRERGLSRHDLGREAFIEEVWKWKNEKGHMIYDQLRRMGLSVDWDRAVFTMDPKMMRAVSTAFIRMHESGTIYRSTRLVNWSCALRSAISDIEVDKKDLPGRTLLPVPGYDEKIEFGVIVSFAYPIEDSDEEIVVATTRIETMLGDVAIAVHPEDDRYHHLIGKFVDHPFLPRKLPIVADSFVEKDFGTGAVKITPAHDHNDYEVGVRHQLPLINILDDDGNLLDNCGEFSGMKRFTARKRVLEALKEKGLFRSIADNAMIVPICSRSKDVIEPIIKAQWYVKCDDMAKRAMDVVANGDLRILPEYHVNTWNRWLENIRDWCISRQLWWGHRIPAYFITVNDPSVPKGDSADNHYWVSAITEQEALEKAAKRFNVPAEKITLKQDEDVLDTWFSSGLWPFALMGWPYETNDLKQFFPGHLLETGHDILFFWVARMVFMSQELTGKLPFKDVYLHALVRDAHGRKMSKSLGNIIDPLDVIRGCTLAALNAQLENGNLDKKELTVAKAGQTRDYPQGIPECGTDALRFALMAYTSQGRDINLDVLRVQGYRFFCNKIWQASRFTLMQLGADFKPDPAFALTGAESATDLWILSRLAYAVGQVDGAFADYSFQSATTVIFNFWLYEFCDVYLESTKPVFAANEPAAVNAARQVLYLSVDTTLRLLAPFMPFITEELWQRLPKRASEKSASIHVADFPESADFPFGNEDLEKRVGLAMDIVKRVRSLRSDYGLKPVTKADLYVTLPAATRESIKDTTAFIGTLASALNVTLVTPEEAATIPSSCAKVTVAAGITVSLSLDSINVAEELAKLAAKREKLENQLTALNETIARPTYVEKVPLGIRTKDSETLAALTAEIQQLTEAAAALEAQ</sequence>
<evidence type="ECO:0000256" key="2">
    <source>
        <dbReference type="ARBA" id="ARBA00013169"/>
    </source>
</evidence>
<evidence type="ECO:0000256" key="4">
    <source>
        <dbReference type="ARBA" id="ARBA00022741"/>
    </source>
</evidence>
<dbReference type="Pfam" id="PF00133">
    <property type="entry name" value="tRNA-synt_1"/>
    <property type="match status" value="1"/>
</dbReference>
<feature type="domain" description="Aminoacyl-tRNA synthetase class Ia" evidence="14">
    <location>
        <begin position="88"/>
        <end position="715"/>
    </location>
</feature>
<evidence type="ECO:0000256" key="11">
    <source>
        <dbReference type="RuleBase" id="RU363035"/>
    </source>
</evidence>
<dbReference type="FunFam" id="3.40.50.620:FF:000119">
    <property type="entry name" value="Putative valine--tRNA ligase-like"/>
    <property type="match status" value="1"/>
</dbReference>
<dbReference type="CDD" id="cd00817">
    <property type="entry name" value="ValRS_core"/>
    <property type="match status" value="1"/>
</dbReference>
<dbReference type="GO" id="GO:0004832">
    <property type="term" value="F:valine-tRNA ligase activity"/>
    <property type="evidence" value="ECO:0007669"/>
    <property type="project" value="UniProtKB-EC"/>
</dbReference>
<evidence type="ECO:0000256" key="8">
    <source>
        <dbReference type="ARBA" id="ARBA00024407"/>
    </source>
</evidence>
<dbReference type="Gene3D" id="3.90.740.10">
    <property type="entry name" value="Valyl/Leucyl/Isoleucyl-tRNA synthetase, editing domain"/>
    <property type="match status" value="1"/>
</dbReference>
<feature type="domain" description="Methionyl/Valyl/Leucyl/Isoleucyl-tRNA synthetase anticodon-binding" evidence="15">
    <location>
        <begin position="760"/>
        <end position="911"/>
    </location>
</feature>
<evidence type="ECO:0000256" key="13">
    <source>
        <dbReference type="SAM" id="MobiDB-lite"/>
    </source>
</evidence>
<dbReference type="Proteomes" id="UP000492821">
    <property type="component" value="Unassembled WGS sequence"/>
</dbReference>
<evidence type="ECO:0000256" key="9">
    <source>
        <dbReference type="ARBA" id="ARBA00029936"/>
    </source>
</evidence>
<dbReference type="Pfam" id="PF08264">
    <property type="entry name" value="Anticodon_1"/>
    <property type="match status" value="1"/>
</dbReference>
<reference evidence="17" key="2">
    <citation type="submission" date="2020-10" db="UniProtKB">
        <authorList>
            <consortium name="WormBaseParasite"/>
        </authorList>
    </citation>
    <scope>IDENTIFICATION</scope>
</reference>
<dbReference type="GO" id="GO:0006438">
    <property type="term" value="P:valyl-tRNA aminoacylation"/>
    <property type="evidence" value="ECO:0007669"/>
    <property type="project" value="InterPro"/>
</dbReference>
<evidence type="ECO:0000256" key="7">
    <source>
        <dbReference type="ARBA" id="ARBA00023146"/>
    </source>
</evidence>
<comment type="similarity">
    <text evidence="1 11">Belongs to the class-I aminoacyl-tRNA synthetase family.</text>
</comment>
<dbReference type="GO" id="GO:0002161">
    <property type="term" value="F:aminoacyl-tRNA deacylase activity"/>
    <property type="evidence" value="ECO:0007669"/>
    <property type="project" value="InterPro"/>
</dbReference>
<protein>
    <recommendedName>
        <fullName evidence="8">Valine--tRNA ligase</fullName>
        <ecNumber evidence="2">6.1.1.9</ecNumber>
    </recommendedName>
    <alternativeName>
        <fullName evidence="9">Valyl-tRNA synthetase</fullName>
    </alternativeName>
</protein>
<dbReference type="NCBIfam" id="TIGR00422">
    <property type="entry name" value="valS"/>
    <property type="match status" value="1"/>
</dbReference>
<dbReference type="PRINTS" id="PR00986">
    <property type="entry name" value="TRNASYNTHVAL"/>
</dbReference>
<dbReference type="NCBIfam" id="NF004349">
    <property type="entry name" value="PRK05729.1"/>
    <property type="match status" value="1"/>
</dbReference>
<dbReference type="InterPro" id="IPR002303">
    <property type="entry name" value="Valyl-tRNA_ligase"/>
</dbReference>
<dbReference type="InterPro" id="IPR002300">
    <property type="entry name" value="aa-tRNA-synth_Ia"/>
</dbReference>
<evidence type="ECO:0000256" key="1">
    <source>
        <dbReference type="ARBA" id="ARBA00005594"/>
    </source>
</evidence>
<dbReference type="PROSITE" id="PS00178">
    <property type="entry name" value="AA_TRNA_LIGASE_I"/>
    <property type="match status" value="1"/>
</dbReference>
<dbReference type="InterPro" id="IPR037118">
    <property type="entry name" value="Val-tRNA_synth_C_sf"/>
</dbReference>
<organism evidence="16 17">
    <name type="scientific">Panagrellus redivivus</name>
    <name type="common">Microworm</name>
    <dbReference type="NCBI Taxonomy" id="6233"/>
    <lineage>
        <taxon>Eukaryota</taxon>
        <taxon>Metazoa</taxon>
        <taxon>Ecdysozoa</taxon>
        <taxon>Nematoda</taxon>
        <taxon>Chromadorea</taxon>
        <taxon>Rhabditida</taxon>
        <taxon>Tylenchina</taxon>
        <taxon>Panagrolaimomorpha</taxon>
        <taxon>Panagrolaimoidea</taxon>
        <taxon>Panagrolaimidae</taxon>
        <taxon>Panagrellus</taxon>
    </lineage>
</organism>
<dbReference type="PANTHER" id="PTHR11946">
    <property type="entry name" value="VALYL-TRNA SYNTHETASES"/>
    <property type="match status" value="1"/>
</dbReference>
<keyword evidence="16" id="KW-1185">Reference proteome</keyword>
<dbReference type="InterPro" id="IPR009008">
    <property type="entry name" value="Val/Leu/Ile-tRNA-synth_edit"/>
</dbReference>
<dbReference type="Gene3D" id="1.10.730.10">
    <property type="entry name" value="Isoleucyl-tRNA Synthetase, Domain 1"/>
    <property type="match status" value="1"/>
</dbReference>
<keyword evidence="12" id="KW-0175">Coiled coil</keyword>
<dbReference type="InterPro" id="IPR009080">
    <property type="entry name" value="tRNAsynth_Ia_anticodon-bd"/>
</dbReference>
<keyword evidence="3 11" id="KW-0436">Ligase</keyword>
<dbReference type="InterPro" id="IPR013155">
    <property type="entry name" value="M/V/L/I-tRNA-synth_anticd-bd"/>
</dbReference>
<name>A0A7E4ZYM2_PANRE</name>
<dbReference type="SUPFAM" id="SSF50677">
    <property type="entry name" value="ValRS/IleRS/LeuRS editing domain"/>
    <property type="match status" value="1"/>
</dbReference>
<dbReference type="Gene3D" id="3.40.50.620">
    <property type="entry name" value="HUPs"/>
    <property type="match status" value="2"/>
</dbReference>
<keyword evidence="6 11" id="KW-0648">Protein biosynthesis</keyword>
<evidence type="ECO:0000313" key="16">
    <source>
        <dbReference type="Proteomes" id="UP000492821"/>
    </source>
</evidence>
<dbReference type="PANTHER" id="PTHR11946:SF109">
    <property type="entry name" value="VALINE--TRNA LIGASE"/>
    <property type="match status" value="1"/>
</dbReference>
<dbReference type="Gene3D" id="1.10.287.380">
    <property type="entry name" value="Valyl-tRNA synthetase, C-terminal domain"/>
    <property type="match status" value="1"/>
</dbReference>
<evidence type="ECO:0000256" key="12">
    <source>
        <dbReference type="SAM" id="Coils"/>
    </source>
</evidence>
<proteinExistence type="inferred from homology"/>
<dbReference type="FunFam" id="3.40.50.620:FF:000020">
    <property type="entry name" value="Valine--tRNA ligase, mitochondrial"/>
    <property type="match status" value="1"/>
</dbReference>
<evidence type="ECO:0000259" key="15">
    <source>
        <dbReference type="Pfam" id="PF08264"/>
    </source>
</evidence>
<evidence type="ECO:0000256" key="3">
    <source>
        <dbReference type="ARBA" id="ARBA00022598"/>
    </source>
</evidence>
<feature type="coiled-coil region" evidence="12">
    <location>
        <begin position="971"/>
        <end position="1040"/>
    </location>
</feature>
<dbReference type="EC" id="6.1.1.9" evidence="2"/>
<dbReference type="SUPFAM" id="SSF47323">
    <property type="entry name" value="Anticodon-binding domain of a subclass of class I aminoacyl-tRNA synthetases"/>
    <property type="match status" value="1"/>
</dbReference>
<dbReference type="AlphaFoldDB" id="A0A7E4ZYM2"/>
<dbReference type="InterPro" id="IPR014729">
    <property type="entry name" value="Rossmann-like_a/b/a_fold"/>
</dbReference>
<dbReference type="GO" id="GO:0005829">
    <property type="term" value="C:cytosol"/>
    <property type="evidence" value="ECO:0007669"/>
    <property type="project" value="TreeGrafter"/>
</dbReference>
<dbReference type="Gene3D" id="2.170.220.10">
    <property type="match status" value="1"/>
</dbReference>
<evidence type="ECO:0000313" key="17">
    <source>
        <dbReference type="WBParaSite" id="Pan_g3825.t1"/>
    </source>
</evidence>